<dbReference type="SUPFAM" id="SSF53067">
    <property type="entry name" value="Actin-like ATPase domain"/>
    <property type="match status" value="1"/>
</dbReference>
<evidence type="ECO:0000313" key="3">
    <source>
        <dbReference type="Proteomes" id="UP000234335"/>
    </source>
</evidence>
<dbReference type="InterPro" id="IPR000600">
    <property type="entry name" value="ROK"/>
</dbReference>
<dbReference type="RefSeq" id="WP_101540709.1">
    <property type="nucleotide sequence ID" value="NZ_PKGS01000006.1"/>
</dbReference>
<sequence length="292" mass="33184">MYLVFDIGGSSNKYALIEKDKIVEKFSSKQEKNMEDLLKFFEDKINFFAKSHKIDGIGFSSPGTVDSSTGNIYGKSAVEFITEYNFALEIKNKFNLQVAIENDANCAALAEIFYGKVDKNYLAFLIIGSGIGGSITKNGKIIKGNSLEAGEFGYMLLKNEDGNFDNFSKLATLPNIRRKMIKKYGIDESTYLIFDKYMQKKEPYFTEVDQMFTYLAMGIYNIFYTVNPEKIYLGGAISSDERFVREIKNKLNTGIFRSIDIDISPVSFFNDNNLYGAYANLKQSIKEKRLLK</sequence>
<keyword evidence="3" id="KW-1185">Reference proteome</keyword>
<accession>A0A2I1M6E1</accession>
<reference evidence="2 3" key="1">
    <citation type="submission" date="2017-12" db="EMBL/GenBank/DDBJ databases">
        <title>Phylogenetic diversity of female urinary microbiome.</title>
        <authorList>
            <person name="Thomas-White K."/>
            <person name="Wolfe A.J."/>
        </authorList>
    </citation>
    <scope>NUCLEOTIDE SEQUENCE [LARGE SCALE GENOMIC DNA]</scope>
    <source>
        <strain evidence="2 3">UMB0119</strain>
    </source>
</reference>
<comment type="similarity">
    <text evidence="1">Belongs to the ROK (NagC/XylR) family.</text>
</comment>
<protein>
    <submittedName>
        <fullName evidence="2">ROK family protein</fullName>
    </submittedName>
</protein>
<dbReference type="Gene3D" id="3.30.420.40">
    <property type="match status" value="2"/>
</dbReference>
<evidence type="ECO:0000256" key="1">
    <source>
        <dbReference type="ARBA" id="ARBA00006479"/>
    </source>
</evidence>
<dbReference type="Proteomes" id="UP000234335">
    <property type="component" value="Unassembled WGS sequence"/>
</dbReference>
<evidence type="ECO:0000313" key="2">
    <source>
        <dbReference type="EMBL" id="PKZ15691.1"/>
    </source>
</evidence>
<dbReference type="PANTHER" id="PTHR18964">
    <property type="entry name" value="ROK (REPRESSOR, ORF, KINASE) FAMILY"/>
    <property type="match status" value="1"/>
</dbReference>
<dbReference type="InterPro" id="IPR043129">
    <property type="entry name" value="ATPase_NBD"/>
</dbReference>
<name>A0A2I1M6E1_9FIRM</name>
<proteinExistence type="inferred from homology"/>
<comment type="caution">
    <text evidence="2">The sequence shown here is derived from an EMBL/GenBank/DDBJ whole genome shotgun (WGS) entry which is preliminary data.</text>
</comment>
<dbReference type="Pfam" id="PF00480">
    <property type="entry name" value="ROK"/>
    <property type="match status" value="1"/>
</dbReference>
<gene>
    <name evidence="2" type="ORF">CYJ34_07775</name>
</gene>
<organism evidence="2 3">
    <name type="scientific">Anaerococcus octavius</name>
    <dbReference type="NCBI Taxonomy" id="54007"/>
    <lineage>
        <taxon>Bacteria</taxon>
        <taxon>Bacillati</taxon>
        <taxon>Bacillota</taxon>
        <taxon>Tissierellia</taxon>
        <taxon>Tissierellales</taxon>
        <taxon>Peptoniphilaceae</taxon>
        <taxon>Anaerococcus</taxon>
    </lineage>
</organism>
<dbReference type="PANTHER" id="PTHR18964:SF170">
    <property type="entry name" value="SUGAR KINASE"/>
    <property type="match status" value="1"/>
</dbReference>
<dbReference type="AlphaFoldDB" id="A0A2I1M6E1"/>
<dbReference type="EMBL" id="PKGS01000006">
    <property type="protein sequence ID" value="PKZ15691.1"/>
    <property type="molecule type" value="Genomic_DNA"/>
</dbReference>